<dbReference type="PANTHER" id="PTHR34033:SF1">
    <property type="entry name" value="AP-5 COMPLEX SUBUNIT BETA-1"/>
    <property type="match status" value="1"/>
</dbReference>
<evidence type="ECO:0000313" key="2">
    <source>
        <dbReference type="Proteomes" id="UP000494165"/>
    </source>
</evidence>
<sequence length="620" mass="68120">MLKHTDLLLSYCNGNNDMLKSVASICLTEIQLYNEELIGASVAVVDTLAAFETSVAHQPLLQFLSLLATEKQTAAFLMAQLPLLSTPAVAFVSSRLANLASPYLTQAFLKPLLATFSLTAVTAAVRLAGFLDAFDRMLLFKRIVALSNHPGLPAASRLVLLDVASHVGSTFNLLTPTTPEISFADGAHSKFKKIAAVLAGPCGQGVEAAVEDASSTDYKAVNAKVLYLASKHEQLHDVCKRQALRLMLDDLSFAPHLLELVQIVPELDLPNLIPSILERTPPEPRDLPFFVMLLRQAVASRSSAVARPKESLALIKTIVREGLPADEAHLLLSTCHQIIKVFDPADFVEEMKGLLSAVAASSAEEDVVARVASFESLLSCLTDANVRQVLRQQKRELEPGFFHKAQSVTLVDQPALSLRVKRMILPEKISTESLEEYLTLIKSRKYAKIEFEILAASAGNGLEAVAVFFEPSTLIEPLLLGRVSNEKTSTTVYNPEKPYPAQFQVRAEFKQNGRMCCCSLPSWKIDLTQILQPLPCKERKEMAEMLWNQVSDWPQSCVVLGTEAANARFSDLRPFAVDEELVATFLAPSSHLLFRFSARKVEIKTDDVILLAYANDFLCS</sequence>
<evidence type="ECO:0000313" key="1">
    <source>
        <dbReference type="EMBL" id="CAB3375423.1"/>
    </source>
</evidence>
<dbReference type="EMBL" id="CADEPI010000111">
    <property type="protein sequence ID" value="CAB3375423.1"/>
    <property type="molecule type" value="Genomic_DNA"/>
</dbReference>
<dbReference type="PANTHER" id="PTHR34033">
    <property type="entry name" value="AP-5 COMPLEX SUBUNIT BETA-1"/>
    <property type="match status" value="1"/>
</dbReference>
<dbReference type="AlphaFoldDB" id="A0A8S1D3I9"/>
<organism evidence="1 2">
    <name type="scientific">Cloeon dipterum</name>
    <dbReference type="NCBI Taxonomy" id="197152"/>
    <lineage>
        <taxon>Eukaryota</taxon>
        <taxon>Metazoa</taxon>
        <taxon>Ecdysozoa</taxon>
        <taxon>Arthropoda</taxon>
        <taxon>Hexapoda</taxon>
        <taxon>Insecta</taxon>
        <taxon>Pterygota</taxon>
        <taxon>Palaeoptera</taxon>
        <taxon>Ephemeroptera</taxon>
        <taxon>Pisciforma</taxon>
        <taxon>Baetidae</taxon>
        <taxon>Cloeon</taxon>
    </lineage>
</organism>
<evidence type="ECO:0008006" key="3">
    <source>
        <dbReference type="Google" id="ProtNLM"/>
    </source>
</evidence>
<name>A0A8S1D3I9_9INSE</name>
<dbReference type="GO" id="GO:0016197">
    <property type="term" value="P:endosomal transport"/>
    <property type="evidence" value="ECO:0007669"/>
    <property type="project" value="InterPro"/>
</dbReference>
<dbReference type="Proteomes" id="UP000494165">
    <property type="component" value="Unassembled WGS sequence"/>
</dbReference>
<comment type="caution">
    <text evidence="1">The sequence shown here is derived from an EMBL/GenBank/DDBJ whole genome shotgun (WGS) entry which is preliminary data.</text>
</comment>
<reference evidence="1 2" key="1">
    <citation type="submission" date="2020-04" db="EMBL/GenBank/DDBJ databases">
        <authorList>
            <person name="Alioto T."/>
            <person name="Alioto T."/>
            <person name="Gomez Garrido J."/>
        </authorList>
    </citation>
    <scope>NUCLEOTIDE SEQUENCE [LARGE SCALE GENOMIC DNA]</scope>
</reference>
<dbReference type="GO" id="GO:0030119">
    <property type="term" value="C:AP-type membrane coat adaptor complex"/>
    <property type="evidence" value="ECO:0007669"/>
    <property type="project" value="TreeGrafter"/>
</dbReference>
<gene>
    <name evidence="1" type="ORF">CLODIP_2_CD08645</name>
</gene>
<proteinExistence type="predicted"/>
<dbReference type="InterPro" id="IPR038741">
    <property type="entry name" value="AP5B1"/>
</dbReference>
<accession>A0A8S1D3I9</accession>
<protein>
    <recommendedName>
        <fullName evidence="3">AP-5 complex subunit beta-1</fullName>
    </recommendedName>
</protein>
<keyword evidence="2" id="KW-1185">Reference proteome</keyword>
<dbReference type="GO" id="GO:0005765">
    <property type="term" value="C:lysosomal membrane"/>
    <property type="evidence" value="ECO:0007669"/>
    <property type="project" value="TreeGrafter"/>
</dbReference>